<sequence>MIRKALRILVLITGLLSAKEAFPQRKVFSGIDMFLVEGVDNHNSMFKCKFSFNKKHLCPVKITIRDRGLIFRAYNRDLHLISEEGSNLIYTSRSRRWYLGYDLDTIHVVKNKLISITKTTISKFSFGDPIPVRSLIQLEKVKTDSIVLSEYLLFHTDIQPSNIFLSDSVYYAGLKYSFPDSINAYIRFSISLKNDRITSCSVLEGKSTRFFIKDYPLVNFPYINPEEIIGYYFNQFLILKILCYR</sequence>
<dbReference type="AlphaFoldDB" id="A0A644YCD7"/>
<gene>
    <name evidence="1" type="ORF">SDC9_72057</name>
</gene>
<comment type="caution">
    <text evidence="1">The sequence shown here is derived from an EMBL/GenBank/DDBJ whole genome shotgun (WGS) entry which is preliminary data.</text>
</comment>
<proteinExistence type="predicted"/>
<dbReference type="EMBL" id="VSSQ01004525">
    <property type="protein sequence ID" value="MPM25561.1"/>
    <property type="molecule type" value="Genomic_DNA"/>
</dbReference>
<accession>A0A644YCD7</accession>
<evidence type="ECO:0000313" key="1">
    <source>
        <dbReference type="EMBL" id="MPM25561.1"/>
    </source>
</evidence>
<protein>
    <submittedName>
        <fullName evidence="1">Uncharacterized protein</fullName>
    </submittedName>
</protein>
<reference evidence="1" key="1">
    <citation type="submission" date="2019-08" db="EMBL/GenBank/DDBJ databases">
        <authorList>
            <person name="Kucharzyk K."/>
            <person name="Murdoch R.W."/>
            <person name="Higgins S."/>
            <person name="Loffler F."/>
        </authorList>
    </citation>
    <scope>NUCLEOTIDE SEQUENCE</scope>
</reference>
<name>A0A644YCD7_9ZZZZ</name>
<organism evidence="1">
    <name type="scientific">bioreactor metagenome</name>
    <dbReference type="NCBI Taxonomy" id="1076179"/>
    <lineage>
        <taxon>unclassified sequences</taxon>
        <taxon>metagenomes</taxon>
        <taxon>ecological metagenomes</taxon>
    </lineage>
</organism>